<reference evidence="1" key="1">
    <citation type="submission" date="2019-04" db="EMBL/GenBank/DDBJ databases">
        <title>Microbes associate with the intestines of laboratory mice.</title>
        <authorList>
            <person name="Navarre W."/>
            <person name="Wong E."/>
            <person name="Huang K."/>
            <person name="Tropini C."/>
            <person name="Ng K."/>
            <person name="Yu B."/>
        </authorList>
    </citation>
    <scope>NUCLEOTIDE SEQUENCE</scope>
    <source>
        <strain evidence="1">NM04_E33</strain>
    </source>
</reference>
<dbReference type="Proteomes" id="UP000306319">
    <property type="component" value="Unassembled WGS sequence"/>
</dbReference>
<evidence type="ECO:0000313" key="1">
    <source>
        <dbReference type="EMBL" id="TGY80088.1"/>
    </source>
</evidence>
<evidence type="ECO:0000313" key="2">
    <source>
        <dbReference type="Proteomes" id="UP000306319"/>
    </source>
</evidence>
<protein>
    <submittedName>
        <fullName evidence="1">Uncharacterized protein</fullName>
    </submittedName>
</protein>
<organism evidence="1 2">
    <name type="scientific">Lepagella muris</name>
    <dbReference type="NCBI Taxonomy" id="3032870"/>
    <lineage>
        <taxon>Bacteria</taxon>
        <taxon>Pseudomonadati</taxon>
        <taxon>Bacteroidota</taxon>
        <taxon>Bacteroidia</taxon>
        <taxon>Bacteroidales</taxon>
        <taxon>Muribaculaceae</taxon>
        <taxon>Lepagella</taxon>
    </lineage>
</organism>
<accession>A0AC61RJK0</accession>
<sequence length="753" mass="84661">MKHIFLTSAILIAFTSFANSNPPDTLGNKTLDEVIVTATGAHRNLKAAEMGRHVIGREAILKLPVLFGEPDIVKILQTLPGVSQGVEGFTGLYVHGGDNDQNLFLYNGLPLYHVSHIGGIFSSFNVSTIRNIDFFKSAFPARFGGRISSITDISMMSPDFRKYTGKFTVGLLAANGYISGPIVKDKLAFSAAIRRSWIDVVGLPALAIANAVQKKNGKKTIAGYNFMDFNARIDWKLGAGKIYAIGYYGKDYLKIGDRKFEGTANSFAVNPDGTITETPSDDNQTRFFDENTNRLSWGNWGVSLNADYRLGNGYINGVAYFTRYFSHYRQESEYQTDLNDPSTYGYTLNGTRNSIADIGVNMRYMQQFAKLYLLKSGVGYVNHTYHPEGLVNEYKDDGRSWSDSNGNPSVAGNEVFAYVDNLFNFGERASLDVGLRFVSHFIQHASFPRIEPRASIRVNITDDYSVKASYARINQFVQQVSSNYINLPTDLWQPIGKGMKPLSSDQYSIGFYGNLPKGMYFSLEGWYKDMRNLVEYREGISSLNPNLTWDEKITSGKGWAYGLDLSISRELGKVTGTVSYGLMWNWRKFDNLNGGLKFPAKFDNRHKININASYRLNDKIEFNAGWTYMTGNRLTLSLYNYDEPGDNFPDAPTTGIGSSGMDWEQASGLDYYSGRNNVRFPAYHRLDIGMSLYKDLGGGRRSIWNFSLYNAYCRMNAMTIRKDDYVDASRPNRAFQKFSLIPIVPSVSYTYEF</sequence>
<gene>
    <name evidence="1" type="ORF">E5331_04705</name>
</gene>
<keyword evidence="2" id="KW-1185">Reference proteome</keyword>
<comment type="caution">
    <text evidence="1">The sequence shown here is derived from an EMBL/GenBank/DDBJ whole genome shotgun (WGS) entry which is preliminary data.</text>
</comment>
<dbReference type="EMBL" id="SRYB01000004">
    <property type="protein sequence ID" value="TGY80088.1"/>
    <property type="molecule type" value="Genomic_DNA"/>
</dbReference>
<name>A0AC61RJK0_9BACT</name>
<proteinExistence type="predicted"/>